<proteinExistence type="predicted"/>
<evidence type="ECO:0000256" key="1">
    <source>
        <dbReference type="SAM" id="Phobius"/>
    </source>
</evidence>
<evidence type="ECO:0000313" key="3">
    <source>
        <dbReference type="WBParaSite" id="HCON_00106935-00001"/>
    </source>
</evidence>
<dbReference type="Proteomes" id="UP000025227">
    <property type="component" value="Unplaced"/>
</dbReference>
<dbReference type="WBParaSite" id="HCON_00106935-00001">
    <property type="protein sequence ID" value="HCON_00106935-00001"/>
    <property type="gene ID" value="HCON_00106935"/>
</dbReference>
<sequence>MEYISIAVESLFTTAFSNPWTLDLLSYMRLNVLAIFTAVVISILLMTLFNKIISPYFHEYYKRLLFYDDALQHLKDVLEMDYDVLWNQPEFCLAFLKFHEAYQTFLAVARSDSSGRISKVSRYNKYTVIDMH</sequence>
<dbReference type="OMA" id="SPYFHEY"/>
<dbReference type="OrthoDB" id="5828885at2759"/>
<name>A0A7I4YLK5_HAECO</name>
<keyword evidence="2" id="KW-1185">Reference proteome</keyword>
<organism evidence="2 3">
    <name type="scientific">Haemonchus contortus</name>
    <name type="common">Barber pole worm</name>
    <dbReference type="NCBI Taxonomy" id="6289"/>
    <lineage>
        <taxon>Eukaryota</taxon>
        <taxon>Metazoa</taxon>
        <taxon>Ecdysozoa</taxon>
        <taxon>Nematoda</taxon>
        <taxon>Chromadorea</taxon>
        <taxon>Rhabditida</taxon>
        <taxon>Rhabditina</taxon>
        <taxon>Rhabditomorpha</taxon>
        <taxon>Strongyloidea</taxon>
        <taxon>Trichostrongylidae</taxon>
        <taxon>Haemonchus</taxon>
    </lineage>
</organism>
<accession>A0A7I4YLK5</accession>
<keyword evidence="1" id="KW-1133">Transmembrane helix</keyword>
<evidence type="ECO:0000313" key="2">
    <source>
        <dbReference type="Proteomes" id="UP000025227"/>
    </source>
</evidence>
<reference evidence="3" key="1">
    <citation type="submission" date="2020-12" db="UniProtKB">
        <authorList>
            <consortium name="WormBaseParasite"/>
        </authorList>
    </citation>
    <scope>IDENTIFICATION</scope>
    <source>
        <strain evidence="3">MHco3</strain>
    </source>
</reference>
<keyword evidence="1" id="KW-0812">Transmembrane</keyword>
<dbReference type="AlphaFoldDB" id="A0A7I4YLK5"/>
<keyword evidence="1" id="KW-0472">Membrane</keyword>
<feature type="transmembrane region" description="Helical" evidence="1">
    <location>
        <begin position="32"/>
        <end position="53"/>
    </location>
</feature>
<protein>
    <submittedName>
        <fullName evidence="3">Ion_trans domain-containing protein</fullName>
    </submittedName>
</protein>